<sequence>MRLSEKKRKPAGRQLCGFSVFNLITVKEKS</sequence>
<proteinExistence type="predicted"/>
<accession>A0A8S5NJQ3</accession>
<protein>
    <submittedName>
        <fullName evidence="1">Uncharacterized protein</fullName>
    </submittedName>
</protein>
<evidence type="ECO:0000313" key="1">
    <source>
        <dbReference type="EMBL" id="DAD94929.1"/>
    </source>
</evidence>
<name>A0A8S5NJQ3_9CAUD</name>
<organism evidence="1">
    <name type="scientific">Siphoviridae sp. ctYgF8</name>
    <dbReference type="NCBI Taxonomy" id="2826378"/>
    <lineage>
        <taxon>Viruses</taxon>
        <taxon>Duplodnaviria</taxon>
        <taxon>Heunggongvirae</taxon>
        <taxon>Uroviricota</taxon>
        <taxon>Caudoviricetes</taxon>
    </lineage>
</organism>
<dbReference type="EMBL" id="BK015186">
    <property type="protein sequence ID" value="DAD94929.1"/>
    <property type="molecule type" value="Genomic_DNA"/>
</dbReference>
<reference evidence="1" key="1">
    <citation type="journal article" date="2021" name="Proc. Natl. Acad. Sci. U.S.A.">
        <title>A Catalog of Tens of Thousands of Viruses from Human Metagenomes Reveals Hidden Associations with Chronic Diseases.</title>
        <authorList>
            <person name="Tisza M.J."/>
            <person name="Buck C.B."/>
        </authorList>
    </citation>
    <scope>NUCLEOTIDE SEQUENCE</scope>
    <source>
        <strain evidence="1">CtYgF8</strain>
    </source>
</reference>